<accession>G2R3J6</accession>
<gene>
    <name evidence="1" type="ORF">THITE_2088283</name>
</gene>
<name>G2R3J6_THETT</name>
<protein>
    <submittedName>
        <fullName evidence="1">Uncharacterized protein</fullName>
    </submittedName>
</protein>
<dbReference type="HOGENOM" id="CLU_984136_0_0_1"/>
<keyword evidence="2" id="KW-1185">Reference proteome</keyword>
<dbReference type="STRING" id="578455.G2R3J6"/>
<dbReference type="EMBL" id="CP003010">
    <property type="protein sequence ID" value="AEO66806.1"/>
    <property type="molecule type" value="Genomic_DNA"/>
</dbReference>
<sequence>MEQYRSRELPEAEPLRLPSLSFSTEWRRHPDACFQRPAESSRYDLAFRGKHVKLDMEAAVVRGKLVVHTVQRLLIPLRDRKPLRSGWWLGRGLIVDPQYHGFQTCRHEHPYFPHRKTDLRLCPRRQVEGQLGNHWLAMSSRQGLLSRVCNKRVPNIRRITKGECSYCPTKWVLTTYDHAIGGVEAVVDVWQNLGDCRSPLDPGWSFCWQAPCMKGGNGRHICSGWSSKADLGSFSPAAHQRLQEWKTANAIELDDETWCHLPVGESAIRHPSATSVMACWRKL</sequence>
<dbReference type="AlphaFoldDB" id="G2R3J6"/>
<evidence type="ECO:0000313" key="2">
    <source>
        <dbReference type="Proteomes" id="UP000008181"/>
    </source>
</evidence>
<dbReference type="KEGG" id="ttt:THITE_2088283"/>
<proteinExistence type="predicted"/>
<dbReference type="Proteomes" id="UP000008181">
    <property type="component" value="Chromosome 2"/>
</dbReference>
<evidence type="ECO:0000313" key="1">
    <source>
        <dbReference type="EMBL" id="AEO66806.1"/>
    </source>
</evidence>
<dbReference type="RefSeq" id="XP_003653142.1">
    <property type="nucleotide sequence ID" value="XM_003653094.1"/>
</dbReference>
<organism evidence="1 2">
    <name type="scientific">Thermothielavioides terrestris (strain ATCC 38088 / NRRL 8126)</name>
    <name type="common">Thielavia terrestris</name>
    <dbReference type="NCBI Taxonomy" id="578455"/>
    <lineage>
        <taxon>Eukaryota</taxon>
        <taxon>Fungi</taxon>
        <taxon>Dikarya</taxon>
        <taxon>Ascomycota</taxon>
        <taxon>Pezizomycotina</taxon>
        <taxon>Sordariomycetes</taxon>
        <taxon>Sordariomycetidae</taxon>
        <taxon>Sordariales</taxon>
        <taxon>Chaetomiaceae</taxon>
        <taxon>Thermothielavioides</taxon>
        <taxon>Thermothielavioides terrestris</taxon>
    </lineage>
</organism>
<reference evidence="1 2" key="1">
    <citation type="journal article" date="2011" name="Nat. Biotechnol.">
        <title>Comparative genomic analysis of the thermophilic biomass-degrading fungi Myceliophthora thermophila and Thielavia terrestris.</title>
        <authorList>
            <person name="Berka R.M."/>
            <person name="Grigoriev I.V."/>
            <person name="Otillar R."/>
            <person name="Salamov A."/>
            <person name="Grimwood J."/>
            <person name="Reid I."/>
            <person name="Ishmael N."/>
            <person name="John T."/>
            <person name="Darmond C."/>
            <person name="Moisan M.-C."/>
            <person name="Henrissat B."/>
            <person name="Coutinho P.M."/>
            <person name="Lombard V."/>
            <person name="Natvig D.O."/>
            <person name="Lindquist E."/>
            <person name="Schmutz J."/>
            <person name="Lucas S."/>
            <person name="Harris P."/>
            <person name="Powlowski J."/>
            <person name="Bellemare A."/>
            <person name="Taylor D."/>
            <person name="Butler G."/>
            <person name="de Vries R.P."/>
            <person name="Allijn I.E."/>
            <person name="van den Brink J."/>
            <person name="Ushinsky S."/>
            <person name="Storms R."/>
            <person name="Powell A.J."/>
            <person name="Paulsen I.T."/>
            <person name="Elbourne L.D.H."/>
            <person name="Baker S.E."/>
            <person name="Magnuson J."/>
            <person name="LaBoissiere S."/>
            <person name="Clutterbuck A.J."/>
            <person name="Martinez D."/>
            <person name="Wogulis M."/>
            <person name="de Leon A.L."/>
            <person name="Rey M.W."/>
            <person name="Tsang A."/>
        </authorList>
    </citation>
    <scope>NUCLEOTIDE SEQUENCE [LARGE SCALE GENOMIC DNA]</scope>
    <source>
        <strain evidence="2">ATCC 38088 / NRRL 8126</strain>
    </source>
</reference>
<dbReference type="GeneID" id="11517999"/>
<dbReference type="eggNOG" id="ENOG502T591">
    <property type="taxonomic scope" value="Eukaryota"/>
</dbReference>
<dbReference type="OrthoDB" id="3766406at2759"/>